<dbReference type="AlphaFoldDB" id="A0AAV2SF00"/>
<sequence>MFEKEQNYLHTKMCIEKYHFAESSSHSTAIQTPEMEPSATVRGSRGVALEYDLLETHRSSLKSVDIVQRNMNFEIGDLKELSLWPTQDGASLTKIFIGFCFGLYILTYIQDSITSEIAFKYIFQM</sequence>
<name>A0AAV2SF00_MEGNR</name>
<evidence type="ECO:0000313" key="2">
    <source>
        <dbReference type="Proteomes" id="UP001497623"/>
    </source>
</evidence>
<dbReference type="Proteomes" id="UP001497623">
    <property type="component" value="Unassembled WGS sequence"/>
</dbReference>
<accession>A0AAV2SF00</accession>
<protein>
    <submittedName>
        <fullName evidence="1">Uncharacterized protein</fullName>
    </submittedName>
</protein>
<keyword evidence="2" id="KW-1185">Reference proteome</keyword>
<gene>
    <name evidence="1" type="ORF">MNOR_LOCUS35505</name>
</gene>
<evidence type="ECO:0000313" key="1">
    <source>
        <dbReference type="EMBL" id="CAL4182126.1"/>
    </source>
</evidence>
<proteinExistence type="predicted"/>
<dbReference type="EMBL" id="CAXKWB010059549">
    <property type="protein sequence ID" value="CAL4182126.1"/>
    <property type="molecule type" value="Genomic_DNA"/>
</dbReference>
<reference evidence="1 2" key="1">
    <citation type="submission" date="2024-05" db="EMBL/GenBank/DDBJ databases">
        <authorList>
            <person name="Wallberg A."/>
        </authorList>
    </citation>
    <scope>NUCLEOTIDE SEQUENCE [LARGE SCALE GENOMIC DNA]</scope>
</reference>
<organism evidence="1 2">
    <name type="scientific">Meganyctiphanes norvegica</name>
    <name type="common">Northern krill</name>
    <name type="synonym">Thysanopoda norvegica</name>
    <dbReference type="NCBI Taxonomy" id="48144"/>
    <lineage>
        <taxon>Eukaryota</taxon>
        <taxon>Metazoa</taxon>
        <taxon>Ecdysozoa</taxon>
        <taxon>Arthropoda</taxon>
        <taxon>Crustacea</taxon>
        <taxon>Multicrustacea</taxon>
        <taxon>Malacostraca</taxon>
        <taxon>Eumalacostraca</taxon>
        <taxon>Eucarida</taxon>
        <taxon>Euphausiacea</taxon>
        <taxon>Euphausiidae</taxon>
        <taxon>Meganyctiphanes</taxon>
    </lineage>
</organism>
<comment type="caution">
    <text evidence="1">The sequence shown here is derived from an EMBL/GenBank/DDBJ whole genome shotgun (WGS) entry which is preliminary data.</text>
</comment>